<accession>A0A392VZL8</accession>
<feature type="non-terminal residue" evidence="1">
    <location>
        <position position="40"/>
    </location>
</feature>
<keyword evidence="2" id="KW-1185">Reference proteome</keyword>
<dbReference type="Proteomes" id="UP000265520">
    <property type="component" value="Unassembled WGS sequence"/>
</dbReference>
<evidence type="ECO:0000313" key="2">
    <source>
        <dbReference type="Proteomes" id="UP000265520"/>
    </source>
</evidence>
<dbReference type="AlphaFoldDB" id="A0A392VZL8"/>
<sequence length="40" mass="4631">MLVPSLGEVHQPSHCQSFSKPFFIRHLYVELPQLPPVTDR</sequence>
<protein>
    <submittedName>
        <fullName evidence="1">Uncharacterized protein</fullName>
    </submittedName>
</protein>
<dbReference type="EMBL" id="LXQA011340149">
    <property type="protein sequence ID" value="MCI93828.1"/>
    <property type="molecule type" value="Genomic_DNA"/>
</dbReference>
<comment type="caution">
    <text evidence="1">The sequence shown here is derived from an EMBL/GenBank/DDBJ whole genome shotgun (WGS) entry which is preliminary data.</text>
</comment>
<reference evidence="1 2" key="1">
    <citation type="journal article" date="2018" name="Front. Plant Sci.">
        <title>Red Clover (Trifolium pratense) and Zigzag Clover (T. medium) - A Picture of Genomic Similarities and Differences.</title>
        <authorList>
            <person name="Dluhosova J."/>
            <person name="Istvanek J."/>
            <person name="Nedelnik J."/>
            <person name="Repkova J."/>
        </authorList>
    </citation>
    <scope>NUCLEOTIDE SEQUENCE [LARGE SCALE GENOMIC DNA]</scope>
    <source>
        <strain evidence="2">cv. 10/8</strain>
        <tissue evidence="1">Leaf</tissue>
    </source>
</reference>
<proteinExistence type="predicted"/>
<evidence type="ECO:0000313" key="1">
    <source>
        <dbReference type="EMBL" id="MCI93828.1"/>
    </source>
</evidence>
<name>A0A392VZL8_9FABA</name>
<organism evidence="1 2">
    <name type="scientific">Trifolium medium</name>
    <dbReference type="NCBI Taxonomy" id="97028"/>
    <lineage>
        <taxon>Eukaryota</taxon>
        <taxon>Viridiplantae</taxon>
        <taxon>Streptophyta</taxon>
        <taxon>Embryophyta</taxon>
        <taxon>Tracheophyta</taxon>
        <taxon>Spermatophyta</taxon>
        <taxon>Magnoliopsida</taxon>
        <taxon>eudicotyledons</taxon>
        <taxon>Gunneridae</taxon>
        <taxon>Pentapetalae</taxon>
        <taxon>rosids</taxon>
        <taxon>fabids</taxon>
        <taxon>Fabales</taxon>
        <taxon>Fabaceae</taxon>
        <taxon>Papilionoideae</taxon>
        <taxon>50 kb inversion clade</taxon>
        <taxon>NPAAA clade</taxon>
        <taxon>Hologalegina</taxon>
        <taxon>IRL clade</taxon>
        <taxon>Trifolieae</taxon>
        <taxon>Trifolium</taxon>
    </lineage>
</organism>